<accession>A0A9X8D4N8</accession>
<dbReference type="AlphaFoldDB" id="A0A9X8D4N8"/>
<sequence length="626" mass="65421">MIGGLLAPTDSSVSARVNSELMQQRESPSRAKEAAQTGYDSVTAQAVLDSVRPMQDFAALRDYTGGASGVRVTGRGIAGPFYVDPSDVSSADNSGTIIVDASGRRWKRDFTGPLRPEMFGANGGPNDAAAFNAALTVSGALLLADGATYTFTTGLKRTGSIWLMGNARLVFNFSGAPGLTCVGSAGQVARFVDIIFDAGSAQGRTRAVALQIAGYDSVIFTRTSGTRQHNTNTSTTRFVNMVNCFDAVVEGGSYSDITALGDGSVGNGQGAVRAIYATGDRHLGMVHVHSGTLFENIHTVSSGGMPIVEDADAVVVQNVGAFKHDAWVDRCRFRNVGKRGLKSQANGDSLTMFTGNTVDSAWTVSNPDSMTNNGMYAMVSAYGGNLVTRDNYVSGPICYFEESVNCKSVSSSGNVHVGGYVNGVVNNLTRPYHHTNISESFLCFGNRRNSAVAGYASGAAAGAFDAIAAANSFTSRASSMEFVHARHLVVAANVLRATDSGGPSIRVHQSIGSFAGVGCVMAGFQDGYYFDASIPVAFSNAIVGNTFDVSRNPVSNFAPFSAQLQATSGNMRNTPHSGMVAAKLSQTTGQVGPSGSSAALPLQPALYEVVRVNGIVYHRPLYNASA</sequence>
<dbReference type="EMBL" id="QXMN01000016">
    <property type="protein sequence ID" value="RIX79403.1"/>
    <property type="molecule type" value="Genomic_DNA"/>
</dbReference>
<reference evidence="1 2" key="1">
    <citation type="submission" date="2018-09" db="EMBL/GenBank/DDBJ databases">
        <title>Acidovorax cavernicola nov. sp. isolated from Gruta de las Maravillas (Aracena, Spain).</title>
        <authorList>
            <person name="Jurado V."/>
            <person name="Gutierrez-Patricio S."/>
            <person name="Gonzalez-Pimentel J.L."/>
            <person name="Miller A.Z."/>
            <person name="Laiz L."/>
            <person name="Saiz-Jimenez C."/>
        </authorList>
    </citation>
    <scope>NUCLEOTIDE SEQUENCE [LARGE SCALE GENOMIC DNA]</scope>
    <source>
        <strain evidence="1 2">1011MAR4D40.2</strain>
    </source>
</reference>
<proteinExistence type="predicted"/>
<name>A0A9X8D4N8_9BURK</name>
<evidence type="ECO:0000313" key="2">
    <source>
        <dbReference type="Proteomes" id="UP000265619"/>
    </source>
</evidence>
<evidence type="ECO:0008006" key="3">
    <source>
        <dbReference type="Google" id="ProtNLM"/>
    </source>
</evidence>
<protein>
    <recommendedName>
        <fullName evidence="3">Pectate lyase superfamily protein domain-containing protein</fullName>
    </recommendedName>
</protein>
<dbReference type="Proteomes" id="UP000265619">
    <property type="component" value="Unassembled WGS sequence"/>
</dbReference>
<organism evidence="1 2">
    <name type="scientific">Acidovorax cavernicola</name>
    <dbReference type="NCBI Taxonomy" id="1675792"/>
    <lineage>
        <taxon>Bacteria</taxon>
        <taxon>Pseudomonadati</taxon>
        <taxon>Pseudomonadota</taxon>
        <taxon>Betaproteobacteria</taxon>
        <taxon>Burkholderiales</taxon>
        <taxon>Comamonadaceae</taxon>
        <taxon>Acidovorax</taxon>
    </lineage>
</organism>
<gene>
    <name evidence="1" type="ORF">D3H34_14995</name>
</gene>
<comment type="caution">
    <text evidence="1">The sequence shown here is derived from an EMBL/GenBank/DDBJ whole genome shotgun (WGS) entry which is preliminary data.</text>
</comment>
<evidence type="ECO:0000313" key="1">
    <source>
        <dbReference type="EMBL" id="RIX79403.1"/>
    </source>
</evidence>
<keyword evidence="2" id="KW-1185">Reference proteome</keyword>